<evidence type="ECO:0000256" key="1">
    <source>
        <dbReference type="SAM" id="MobiDB-lite"/>
    </source>
</evidence>
<name>A0A4C1XLH6_EUMVA</name>
<reference evidence="2 3" key="1">
    <citation type="journal article" date="2019" name="Commun. Biol.">
        <title>The bagworm genome reveals a unique fibroin gene that provides high tensile strength.</title>
        <authorList>
            <person name="Kono N."/>
            <person name="Nakamura H."/>
            <person name="Ohtoshi R."/>
            <person name="Tomita M."/>
            <person name="Numata K."/>
            <person name="Arakawa K."/>
        </authorList>
    </citation>
    <scope>NUCLEOTIDE SEQUENCE [LARGE SCALE GENOMIC DNA]</scope>
</reference>
<evidence type="ECO:0000313" key="3">
    <source>
        <dbReference type="Proteomes" id="UP000299102"/>
    </source>
</evidence>
<organism evidence="2 3">
    <name type="scientific">Eumeta variegata</name>
    <name type="common">Bagworm moth</name>
    <name type="synonym">Eumeta japonica</name>
    <dbReference type="NCBI Taxonomy" id="151549"/>
    <lineage>
        <taxon>Eukaryota</taxon>
        <taxon>Metazoa</taxon>
        <taxon>Ecdysozoa</taxon>
        <taxon>Arthropoda</taxon>
        <taxon>Hexapoda</taxon>
        <taxon>Insecta</taxon>
        <taxon>Pterygota</taxon>
        <taxon>Neoptera</taxon>
        <taxon>Endopterygota</taxon>
        <taxon>Lepidoptera</taxon>
        <taxon>Glossata</taxon>
        <taxon>Ditrysia</taxon>
        <taxon>Tineoidea</taxon>
        <taxon>Psychidae</taxon>
        <taxon>Oiketicinae</taxon>
        <taxon>Eumeta</taxon>
    </lineage>
</organism>
<proteinExistence type="predicted"/>
<dbReference type="EMBL" id="BGZK01000881">
    <property type="protein sequence ID" value="GBP63852.1"/>
    <property type="molecule type" value="Genomic_DNA"/>
</dbReference>
<protein>
    <submittedName>
        <fullName evidence="2">Uncharacterized protein</fullName>
    </submittedName>
</protein>
<dbReference type="Proteomes" id="UP000299102">
    <property type="component" value="Unassembled WGS sequence"/>
</dbReference>
<sequence length="107" mass="11293">MFPDVGCRAGPAVTGGRGRARAPSAPLMGGVSTAGAVQERAGAPVVDGERRAGVLRQAALRAALRPRARGARRQGKLSKQSKLLVRAKTFVLRDCFEYDISVKYSGL</sequence>
<accession>A0A4C1XLH6</accession>
<feature type="region of interest" description="Disordered" evidence="1">
    <location>
        <begin position="1"/>
        <end position="31"/>
    </location>
</feature>
<keyword evidence="3" id="KW-1185">Reference proteome</keyword>
<comment type="caution">
    <text evidence="2">The sequence shown here is derived from an EMBL/GenBank/DDBJ whole genome shotgun (WGS) entry which is preliminary data.</text>
</comment>
<dbReference type="AlphaFoldDB" id="A0A4C1XLH6"/>
<evidence type="ECO:0000313" key="2">
    <source>
        <dbReference type="EMBL" id="GBP63852.1"/>
    </source>
</evidence>
<gene>
    <name evidence="2" type="ORF">EVAR_48111_1</name>
</gene>